<evidence type="ECO:0000256" key="1">
    <source>
        <dbReference type="ARBA" id="ARBA00001966"/>
    </source>
</evidence>
<dbReference type="SFLD" id="SFLDS00029">
    <property type="entry name" value="Radical_SAM"/>
    <property type="match status" value="1"/>
</dbReference>
<dbReference type="Pfam" id="PF06968">
    <property type="entry name" value="BATS"/>
    <property type="match status" value="1"/>
</dbReference>
<dbReference type="Proteomes" id="UP001146793">
    <property type="component" value="Unassembled WGS sequence"/>
</dbReference>
<keyword evidence="4" id="KW-0479">Metal-binding</keyword>
<name>A0AAV7YRG6_9EUKA</name>
<dbReference type="InterPro" id="IPR034428">
    <property type="entry name" value="ThiH/NoCL/HydG-like"/>
</dbReference>
<dbReference type="GO" id="GO:0046872">
    <property type="term" value="F:metal ion binding"/>
    <property type="evidence" value="ECO:0007669"/>
    <property type="project" value="UniProtKB-KW"/>
</dbReference>
<dbReference type="GO" id="GO:0044272">
    <property type="term" value="P:sulfur compound biosynthetic process"/>
    <property type="evidence" value="ECO:0007669"/>
    <property type="project" value="UniProtKB-ARBA"/>
</dbReference>
<dbReference type="GO" id="GO:0042364">
    <property type="term" value="P:water-soluble vitamin biosynthetic process"/>
    <property type="evidence" value="ECO:0007669"/>
    <property type="project" value="UniProtKB-ARBA"/>
</dbReference>
<comment type="cofactor">
    <cofactor evidence="1">
        <name>[4Fe-4S] cluster</name>
        <dbReference type="ChEBI" id="CHEBI:49883"/>
    </cofactor>
</comment>
<evidence type="ECO:0000256" key="5">
    <source>
        <dbReference type="ARBA" id="ARBA00023004"/>
    </source>
</evidence>
<dbReference type="AlphaFoldDB" id="A0AAV7YRG6"/>
<keyword evidence="3" id="KW-0949">S-adenosyl-L-methionine</keyword>
<comment type="caution">
    <text evidence="9">The sequence shown here is derived from an EMBL/GenBank/DDBJ whole genome shotgun (WGS) entry which is preliminary data.</text>
</comment>
<feature type="domain" description="Radical SAM core" evidence="8">
    <location>
        <begin position="131"/>
        <end position="373"/>
    </location>
</feature>
<dbReference type="InterPro" id="IPR013785">
    <property type="entry name" value="Aldolase_TIM"/>
</dbReference>
<evidence type="ECO:0000256" key="4">
    <source>
        <dbReference type="ARBA" id="ARBA00022723"/>
    </source>
</evidence>
<dbReference type="EMBL" id="JANTQA010000047">
    <property type="protein sequence ID" value="KAJ3432353.1"/>
    <property type="molecule type" value="Genomic_DNA"/>
</dbReference>
<dbReference type="NCBIfam" id="TIGR03955">
    <property type="entry name" value="rSAM_HydG"/>
    <property type="match status" value="1"/>
</dbReference>
<feature type="region of interest" description="Disordered" evidence="7">
    <location>
        <begin position="396"/>
        <end position="416"/>
    </location>
</feature>
<dbReference type="InterPro" id="IPR058240">
    <property type="entry name" value="rSAM_sf"/>
</dbReference>
<accession>A0AAV7YRG6</accession>
<dbReference type="GO" id="GO:0051539">
    <property type="term" value="F:4 iron, 4 sulfur cluster binding"/>
    <property type="evidence" value="ECO:0007669"/>
    <property type="project" value="UniProtKB-KW"/>
</dbReference>
<dbReference type="PANTHER" id="PTHR43583:SF2">
    <property type="entry name" value="THIAZOLE BIOSYNTHESIS PROTEIN"/>
    <property type="match status" value="1"/>
</dbReference>
<proteinExistence type="predicted"/>
<evidence type="ECO:0000313" key="10">
    <source>
        <dbReference type="Proteomes" id="UP001146793"/>
    </source>
</evidence>
<dbReference type="InterPro" id="IPR024007">
    <property type="entry name" value="FeFe-hyd_mat_HydG"/>
</dbReference>
<gene>
    <name evidence="9" type="ORF">M0812_21288</name>
</gene>
<dbReference type="Gene3D" id="3.20.20.70">
    <property type="entry name" value="Aldolase class I"/>
    <property type="match status" value="1"/>
</dbReference>
<evidence type="ECO:0000256" key="7">
    <source>
        <dbReference type="SAM" id="MobiDB-lite"/>
    </source>
</evidence>
<dbReference type="InterPro" id="IPR007197">
    <property type="entry name" value="rSAM"/>
</dbReference>
<dbReference type="SFLD" id="SFLDG01060">
    <property type="entry name" value="BATS_domain_containing"/>
    <property type="match status" value="1"/>
</dbReference>
<evidence type="ECO:0000313" key="9">
    <source>
        <dbReference type="EMBL" id="KAJ3432353.1"/>
    </source>
</evidence>
<dbReference type="SFLD" id="SFLDF00319">
    <property type="entry name" value="Fe_hydrogenase_maturase_(HydG"/>
    <property type="match status" value="1"/>
</dbReference>
<dbReference type="SUPFAM" id="SSF102114">
    <property type="entry name" value="Radical SAM enzymes"/>
    <property type="match status" value="1"/>
</dbReference>
<sequence length="527" mass="60218">MISFSKNYSSEFFQKLNLQNSSTLYRSFTHWSPEREKNLILPKSSDIINEKEIWEVLESTKPLAKDPKVIDNILEKAKERSLLKGIDSSTGEFVQGLSLKETATLLNVDVHNKKFMHKLYDTALSIKERIYGNRIVLFAPLYTSNFCLGSCKYCGYRVENKEIKRSYLSNEELVKEVEAIQKIGHKRILMLCGEHPNYPFEKFLEAVQIASKVKSPPHGDVRRINIEIPAISVTDMKRLKATNCVGTVALFQETYHRETYKDLHPYGPKSNYDWRLLNMDRANLGGIDDVGIGALFGLFDYKFEVLALLQHAIHLENTYNSGPHTISIPRLRPAKNTPYFTKTKWIVDDPNFIKLVAILRVSVPYTGMILSTRESQEMRKTLMHIGISQMSAGSRTNIGSYNKKEEGDDSSGEGQFTLADLRPTDEVIRDLLENGYLPSFCTACYRLGRTGEEFMSIAKRGDIHNYCHPNGILTIAEYLQDYASPTTKKVGFVALQRELLNIPSKSIREKVKKQLKQIESGVRDIYW</sequence>
<evidence type="ECO:0000259" key="8">
    <source>
        <dbReference type="PROSITE" id="PS51918"/>
    </source>
</evidence>
<dbReference type="GO" id="GO:0003824">
    <property type="term" value="F:catalytic activity"/>
    <property type="evidence" value="ECO:0007669"/>
    <property type="project" value="InterPro"/>
</dbReference>
<reference evidence="9" key="1">
    <citation type="submission" date="2022-08" db="EMBL/GenBank/DDBJ databases">
        <title>Novel sulphate-reducing endosymbionts in the free-living metamonad Anaeramoeba.</title>
        <authorList>
            <person name="Jerlstrom-Hultqvist J."/>
            <person name="Cepicka I."/>
            <person name="Gallot-Lavallee L."/>
            <person name="Salas-Leiva D."/>
            <person name="Curtis B.A."/>
            <person name="Zahonova K."/>
            <person name="Pipaliya S."/>
            <person name="Dacks J."/>
            <person name="Roger A.J."/>
        </authorList>
    </citation>
    <scope>NUCLEOTIDE SEQUENCE</scope>
    <source>
        <strain evidence="9">Busselton2</strain>
    </source>
</reference>
<dbReference type="SMART" id="SM00876">
    <property type="entry name" value="BATS"/>
    <property type="match status" value="1"/>
</dbReference>
<dbReference type="PANTHER" id="PTHR43583">
    <property type="entry name" value="2-IMINOACETATE SYNTHASE"/>
    <property type="match status" value="1"/>
</dbReference>
<dbReference type="PROSITE" id="PS51918">
    <property type="entry name" value="RADICAL_SAM"/>
    <property type="match status" value="1"/>
</dbReference>
<dbReference type="SFLD" id="SFLDG01081">
    <property type="entry name" value="cleavage_of_the_Ca-Cb_bond_in"/>
    <property type="match status" value="1"/>
</dbReference>
<dbReference type="InterPro" id="IPR010722">
    <property type="entry name" value="BATS_dom"/>
</dbReference>
<keyword evidence="5" id="KW-0408">Iron</keyword>
<keyword evidence="2" id="KW-0004">4Fe-4S</keyword>
<dbReference type="Pfam" id="PF04055">
    <property type="entry name" value="Radical_SAM"/>
    <property type="match status" value="1"/>
</dbReference>
<keyword evidence="6" id="KW-0411">Iron-sulfur</keyword>
<organism evidence="9 10">
    <name type="scientific">Anaeramoeba flamelloides</name>
    <dbReference type="NCBI Taxonomy" id="1746091"/>
    <lineage>
        <taxon>Eukaryota</taxon>
        <taxon>Metamonada</taxon>
        <taxon>Anaeramoebidae</taxon>
        <taxon>Anaeramoeba</taxon>
    </lineage>
</organism>
<evidence type="ECO:0000256" key="2">
    <source>
        <dbReference type="ARBA" id="ARBA00022485"/>
    </source>
</evidence>
<protein>
    <submittedName>
        <fullName evidence="9">Biotin and thiamine synthesis associated domain containing protein</fullName>
    </submittedName>
</protein>
<evidence type="ECO:0000256" key="6">
    <source>
        <dbReference type="ARBA" id="ARBA00023014"/>
    </source>
</evidence>
<evidence type="ECO:0000256" key="3">
    <source>
        <dbReference type="ARBA" id="ARBA00022691"/>
    </source>
</evidence>